<dbReference type="Proteomes" id="UP000009097">
    <property type="component" value="Unassembled WGS sequence"/>
</dbReference>
<evidence type="ECO:0000313" key="2">
    <source>
        <dbReference type="Proteomes" id="UP000009097"/>
    </source>
</evidence>
<organism evidence="1 2">
    <name type="scientific">Fusarium oxysporum f. sp. lycopersici (strain 4287 / CBS 123668 / FGSC 9935 / NRRL 34936)</name>
    <name type="common">Fusarium vascular wilt of tomato</name>
    <dbReference type="NCBI Taxonomy" id="426428"/>
    <lineage>
        <taxon>Eukaryota</taxon>
        <taxon>Fungi</taxon>
        <taxon>Dikarya</taxon>
        <taxon>Ascomycota</taxon>
        <taxon>Pezizomycotina</taxon>
        <taxon>Sordariomycetes</taxon>
        <taxon>Hypocreomycetidae</taxon>
        <taxon>Hypocreales</taxon>
        <taxon>Nectriaceae</taxon>
        <taxon>Fusarium</taxon>
        <taxon>Fusarium oxysporum species complex</taxon>
    </lineage>
</organism>
<proteinExistence type="predicted"/>
<dbReference type="KEGG" id="fox:FOXG_17895"/>
<sequence length="46" mass="5180">MSSNRYLRYTSLNRSPTPPPPLFCTYTPALSSVGWDRAVGTMVSWD</sequence>
<protein>
    <submittedName>
        <fullName evidence="1">Uncharacterized protein</fullName>
    </submittedName>
</protein>
<dbReference type="VEuPathDB" id="FungiDB:FOXG_17895"/>
<dbReference type="RefSeq" id="XP_018232591.1">
    <property type="nucleotide sequence ID" value="XM_018397904.1"/>
</dbReference>
<reference evidence="1" key="2">
    <citation type="journal article" date="2010" name="Nature">
        <title>Comparative genomics reveals mobile pathogenicity chromosomes in Fusarium.</title>
        <authorList>
            <person name="Ma L.J."/>
            <person name="van der Does H.C."/>
            <person name="Borkovich K.A."/>
            <person name="Coleman J.J."/>
            <person name="Daboussi M.J."/>
            <person name="Di Pietro A."/>
            <person name="Dufresne M."/>
            <person name="Freitag M."/>
            <person name="Grabherr M."/>
            <person name="Henrissat B."/>
            <person name="Houterman P.M."/>
            <person name="Kang S."/>
            <person name="Shim W.B."/>
            <person name="Woloshuk C."/>
            <person name="Xie X."/>
            <person name="Xu J.R."/>
            <person name="Antoniw J."/>
            <person name="Baker S.E."/>
            <person name="Bluhm B.H."/>
            <person name="Breakspear A."/>
            <person name="Brown D.W."/>
            <person name="Butchko R.A."/>
            <person name="Chapman S."/>
            <person name="Coulson R."/>
            <person name="Coutinho P.M."/>
            <person name="Danchin E.G."/>
            <person name="Diener A."/>
            <person name="Gale L.R."/>
            <person name="Gardiner D.M."/>
            <person name="Goff S."/>
            <person name="Hammond-Kosack K.E."/>
            <person name="Hilburn K."/>
            <person name="Hua-Van A."/>
            <person name="Jonkers W."/>
            <person name="Kazan K."/>
            <person name="Kodira C.D."/>
            <person name="Koehrsen M."/>
            <person name="Kumar L."/>
            <person name="Lee Y.H."/>
            <person name="Li L."/>
            <person name="Manners J.M."/>
            <person name="Miranda-Saavedra D."/>
            <person name="Mukherjee M."/>
            <person name="Park G."/>
            <person name="Park J."/>
            <person name="Park S.Y."/>
            <person name="Proctor R.H."/>
            <person name="Regev A."/>
            <person name="Ruiz-Roldan M.C."/>
            <person name="Sain D."/>
            <person name="Sakthikumar S."/>
            <person name="Sykes S."/>
            <person name="Schwartz D.C."/>
            <person name="Turgeon B.G."/>
            <person name="Wapinski I."/>
            <person name="Yoder O."/>
            <person name="Young S."/>
            <person name="Zeng Q."/>
            <person name="Zhou S."/>
            <person name="Galagan J."/>
            <person name="Cuomo C.A."/>
            <person name="Kistler H.C."/>
            <person name="Rep M."/>
        </authorList>
    </citation>
    <scope>NUCLEOTIDE SEQUENCE [LARGE SCALE GENOMIC DNA]</scope>
    <source>
        <strain evidence="1">4287</strain>
    </source>
</reference>
<dbReference type="AlphaFoldDB" id="A0A0J9U8W6"/>
<gene>
    <name evidence="1" type="ORF">FOXG_17895</name>
</gene>
<evidence type="ECO:0000313" key="1">
    <source>
        <dbReference type="EMBL" id="KNA94545.1"/>
    </source>
</evidence>
<name>A0A0J9U8W6_FUSO4</name>
<dbReference type="GeneID" id="28958601"/>
<dbReference type="EMBL" id="DS231696">
    <property type="protein sequence ID" value="KNA94545.1"/>
    <property type="molecule type" value="Genomic_DNA"/>
</dbReference>
<accession>A0A0J9U8W6</accession>
<reference evidence="1" key="1">
    <citation type="submission" date="2007-04" db="EMBL/GenBank/DDBJ databases">
        <authorList>
            <consortium name="The Broad Institute Genome Sequencing Platform"/>
            <person name="Birren B."/>
            <person name="Lander E."/>
            <person name="Galagan J."/>
            <person name="Nusbaum C."/>
            <person name="Devon K."/>
            <person name="Ma L.-J."/>
            <person name="Jaffe D."/>
            <person name="Butler J."/>
            <person name="Alvarez P."/>
            <person name="Gnerre S."/>
            <person name="Grabherr M."/>
            <person name="Kleber M."/>
            <person name="Mauceli E."/>
            <person name="Brockman W."/>
            <person name="MacCallum I.A."/>
            <person name="Young S."/>
            <person name="LaButti K."/>
            <person name="DeCaprio D."/>
            <person name="Crawford M."/>
            <person name="Koehrsen M."/>
            <person name="Engels R."/>
            <person name="Montgomery P."/>
            <person name="Pearson M."/>
            <person name="Howarth C."/>
            <person name="Larson L."/>
            <person name="White J."/>
            <person name="O'Leary S."/>
            <person name="Kodira C."/>
            <person name="Zeng Q."/>
            <person name="Yandava C."/>
            <person name="Alvarado L."/>
            <person name="Kistler C."/>
            <person name="Shim W.-B."/>
            <person name="Kang S."/>
            <person name="Woloshuk C."/>
        </authorList>
    </citation>
    <scope>NUCLEOTIDE SEQUENCE</scope>
    <source>
        <strain evidence="1">4287</strain>
    </source>
</reference>